<reference evidence="1" key="1">
    <citation type="submission" date="2014-11" db="EMBL/GenBank/DDBJ databases">
        <authorList>
            <person name="Amaro Gonzalez C."/>
        </authorList>
    </citation>
    <scope>NUCLEOTIDE SEQUENCE</scope>
</reference>
<dbReference type="AlphaFoldDB" id="A0A0E9RKV8"/>
<evidence type="ECO:0000313" key="1">
    <source>
        <dbReference type="EMBL" id="JAH29756.1"/>
    </source>
</evidence>
<dbReference type="EMBL" id="GBXM01078821">
    <property type="protein sequence ID" value="JAH29756.1"/>
    <property type="molecule type" value="Transcribed_RNA"/>
</dbReference>
<proteinExistence type="predicted"/>
<organism evidence="1">
    <name type="scientific">Anguilla anguilla</name>
    <name type="common">European freshwater eel</name>
    <name type="synonym">Muraena anguilla</name>
    <dbReference type="NCBI Taxonomy" id="7936"/>
    <lineage>
        <taxon>Eukaryota</taxon>
        <taxon>Metazoa</taxon>
        <taxon>Chordata</taxon>
        <taxon>Craniata</taxon>
        <taxon>Vertebrata</taxon>
        <taxon>Euteleostomi</taxon>
        <taxon>Actinopterygii</taxon>
        <taxon>Neopterygii</taxon>
        <taxon>Teleostei</taxon>
        <taxon>Anguilliformes</taxon>
        <taxon>Anguillidae</taxon>
        <taxon>Anguilla</taxon>
    </lineage>
</organism>
<sequence>MTSLHGRARGVMECWYTSADRHPK</sequence>
<protein>
    <submittedName>
        <fullName evidence="1">Uncharacterized protein</fullName>
    </submittedName>
</protein>
<accession>A0A0E9RKV8</accession>
<name>A0A0E9RKV8_ANGAN</name>
<reference evidence="1" key="2">
    <citation type="journal article" date="2015" name="Fish Shellfish Immunol.">
        <title>Early steps in the European eel (Anguilla anguilla)-Vibrio vulnificus interaction in the gills: Role of the RtxA13 toxin.</title>
        <authorList>
            <person name="Callol A."/>
            <person name="Pajuelo D."/>
            <person name="Ebbesson L."/>
            <person name="Teles M."/>
            <person name="MacKenzie S."/>
            <person name="Amaro C."/>
        </authorList>
    </citation>
    <scope>NUCLEOTIDE SEQUENCE</scope>
</reference>